<feature type="region of interest" description="Disordered" evidence="1">
    <location>
        <begin position="1"/>
        <end position="22"/>
    </location>
</feature>
<accession>E8QXK7</accession>
<dbReference type="Proteomes" id="UP000008631">
    <property type="component" value="Chromosome"/>
</dbReference>
<gene>
    <name evidence="2" type="ordered locus">Isop_2483</name>
</gene>
<dbReference type="AlphaFoldDB" id="E8QXK7"/>
<dbReference type="InParanoid" id="E8QXK7"/>
<reference key="1">
    <citation type="submission" date="2010-11" db="EMBL/GenBank/DDBJ databases">
        <title>The complete sequence of chromosome of Isophaera pallida ATCC 43644.</title>
        <authorList>
            <consortium name="US DOE Joint Genome Institute (JGI-PGF)"/>
            <person name="Lucas S."/>
            <person name="Copeland A."/>
            <person name="Lapidus A."/>
            <person name="Bruce D."/>
            <person name="Goodwin L."/>
            <person name="Pitluck S."/>
            <person name="Kyrpides N."/>
            <person name="Mavromatis K."/>
            <person name="Pagani I."/>
            <person name="Ivanova N."/>
            <person name="Saunders E."/>
            <person name="Brettin T."/>
            <person name="Detter J.C."/>
            <person name="Han C."/>
            <person name="Tapia R."/>
            <person name="Land M."/>
            <person name="Hauser L."/>
            <person name="Markowitz V."/>
            <person name="Cheng J.-F."/>
            <person name="Hugenholtz P."/>
            <person name="Woyke T."/>
            <person name="Wu D."/>
            <person name="Eisen J.A."/>
        </authorList>
    </citation>
    <scope>NUCLEOTIDE SEQUENCE</scope>
    <source>
        <strain>ATCC 43644</strain>
    </source>
</reference>
<sequence length="43" mass="4712">MPPPPSDYHAGTHAGRSPPLPEKPLAHEFVIVILQPGYRTHSL</sequence>
<evidence type="ECO:0000313" key="3">
    <source>
        <dbReference type="Proteomes" id="UP000008631"/>
    </source>
</evidence>
<name>E8QXK7_ISOPI</name>
<organism evidence="2 3">
    <name type="scientific">Isosphaera pallida (strain ATCC 43644 / DSM 9630 / IS1B)</name>
    <dbReference type="NCBI Taxonomy" id="575540"/>
    <lineage>
        <taxon>Bacteria</taxon>
        <taxon>Pseudomonadati</taxon>
        <taxon>Planctomycetota</taxon>
        <taxon>Planctomycetia</taxon>
        <taxon>Isosphaerales</taxon>
        <taxon>Isosphaeraceae</taxon>
        <taxon>Isosphaera</taxon>
    </lineage>
</organism>
<dbReference type="STRING" id="575540.Isop_2483"/>
<dbReference type="EMBL" id="CP002353">
    <property type="protein sequence ID" value="ADV63055.1"/>
    <property type="molecule type" value="Genomic_DNA"/>
</dbReference>
<evidence type="ECO:0000313" key="2">
    <source>
        <dbReference type="EMBL" id="ADV63055.1"/>
    </source>
</evidence>
<reference evidence="2 3" key="2">
    <citation type="journal article" date="2011" name="Stand. Genomic Sci.">
        <title>Complete genome sequence of Isosphaera pallida type strain (IS1B).</title>
        <authorList>
            <consortium name="US DOE Joint Genome Institute (JGI-PGF)"/>
            <person name="Goker M."/>
            <person name="Cleland D."/>
            <person name="Saunders E."/>
            <person name="Lapidus A."/>
            <person name="Nolan M."/>
            <person name="Lucas S."/>
            <person name="Hammon N."/>
            <person name="Deshpande S."/>
            <person name="Cheng J.F."/>
            <person name="Tapia R."/>
            <person name="Han C."/>
            <person name="Goodwin L."/>
            <person name="Pitluck S."/>
            <person name="Liolios K."/>
            <person name="Pagani I."/>
            <person name="Ivanova N."/>
            <person name="Mavromatis K."/>
            <person name="Pati A."/>
            <person name="Chen A."/>
            <person name="Palaniappan K."/>
            <person name="Land M."/>
            <person name="Hauser L."/>
            <person name="Chang Y.J."/>
            <person name="Jeffries C.D."/>
            <person name="Detter J.C."/>
            <person name="Beck B."/>
            <person name="Woyke T."/>
            <person name="Bristow J."/>
            <person name="Eisen J.A."/>
            <person name="Markowitz V."/>
            <person name="Hugenholtz P."/>
            <person name="Kyrpides N.C."/>
            <person name="Klenk H.P."/>
        </authorList>
    </citation>
    <scope>NUCLEOTIDE SEQUENCE [LARGE SCALE GENOMIC DNA]</scope>
    <source>
        <strain evidence="3">ATCC 43644 / DSM 9630 / IS1B</strain>
    </source>
</reference>
<evidence type="ECO:0000256" key="1">
    <source>
        <dbReference type="SAM" id="MobiDB-lite"/>
    </source>
</evidence>
<protein>
    <submittedName>
        <fullName evidence="2">Uncharacterized protein</fullName>
    </submittedName>
</protein>
<keyword evidence="3" id="KW-1185">Reference proteome</keyword>
<dbReference type="HOGENOM" id="CLU_3234678_0_0_0"/>
<dbReference type="KEGG" id="ipa:Isop_2483"/>
<proteinExistence type="predicted"/>